<accession>A0A344TZS2</accession>
<gene>
    <name evidence="1" type="ORF">C0216_12365</name>
</gene>
<dbReference type="Proteomes" id="UP000252004">
    <property type="component" value="Chromosome"/>
</dbReference>
<dbReference type="AlphaFoldDB" id="A0A344TZS2"/>
<proteinExistence type="predicted"/>
<evidence type="ECO:0000313" key="2">
    <source>
        <dbReference type="Proteomes" id="UP000252004"/>
    </source>
</evidence>
<dbReference type="KEGG" id="sgz:C0216_12365"/>
<reference evidence="1 2" key="1">
    <citation type="submission" date="2018-01" db="EMBL/GenBank/DDBJ databases">
        <title>Draft genome Sequence of streptomyces globosus LZH-48.</title>
        <authorList>
            <person name="Ran K."/>
            <person name="Li Z."/>
            <person name="Wei S."/>
            <person name="Dong R."/>
        </authorList>
    </citation>
    <scope>NUCLEOTIDE SEQUENCE [LARGE SCALE GENOMIC DNA]</scope>
    <source>
        <strain evidence="1 2">LZH-48</strain>
    </source>
</reference>
<evidence type="ECO:0000313" key="1">
    <source>
        <dbReference type="EMBL" id="AXE24143.1"/>
    </source>
</evidence>
<dbReference type="EMBL" id="CP030862">
    <property type="protein sequence ID" value="AXE24143.1"/>
    <property type="molecule type" value="Genomic_DNA"/>
</dbReference>
<name>A0A344TZS2_9ACTN</name>
<protein>
    <submittedName>
        <fullName evidence="1">Uncharacterized protein</fullName>
    </submittedName>
</protein>
<organism evidence="1 2">
    <name type="scientific">Streptomyces globosus</name>
    <dbReference type="NCBI Taxonomy" id="68209"/>
    <lineage>
        <taxon>Bacteria</taxon>
        <taxon>Bacillati</taxon>
        <taxon>Actinomycetota</taxon>
        <taxon>Actinomycetes</taxon>
        <taxon>Kitasatosporales</taxon>
        <taxon>Streptomycetaceae</taxon>
        <taxon>Streptomyces</taxon>
    </lineage>
</organism>
<keyword evidence="2" id="KW-1185">Reference proteome</keyword>
<sequence>MMLRSDQRSVTDTSDKDNSEIAFLEHRPRVLRVSCTLAARLVSDDASPSDVADPHNPLVLRELTVTDSVRDVQVLGGVADFGQRRLLPSVRLGTGYLAEEQRLTVIADHSASSMRRRSRSS</sequence>